<gene>
    <name evidence="2" type="ORF">WOLCODRAFT_143158</name>
</gene>
<dbReference type="Proteomes" id="UP000218811">
    <property type="component" value="Unassembled WGS sequence"/>
</dbReference>
<accession>A0A2H3JEB6</accession>
<sequence length="561" mass="63480">MPLYNVSVSARLAPTSPSVSAEKGAYHMRIPPSSPSKLRRFARRESSLSAQEKQLAILVVFLISATMSCFGAAYYLFTTRWETRNITRLQHDSDDYMRPQVVDFDFSPPDEVHLSASAPAPSEPMDYDEKFFAYLPHSGFHNQRIAFENAVVLSRLLNRTLLVPPVRLGNKPLYYLPFDELRAVLANSSKQGLNHCRNAPLNMDESPECLDYSDYTYVPWGWLVNLTHIKSEQRLVPCANLTEAWLEEHLRISANDTFALKDTNRNQYSFKDFSAQPLSLARKYLESVEISALASRPERLLMLGTLFGSSRLHLRTAANYRLRQHVREAMAFTNPLLAQIAEDVRRALAGAYLAAHIRLGDGLFQENAHANARLVWWRLLHSTLGMGIRDTLALERTLLRADADGQYEPATPPLIPLDVPALRVPHPPMAPLPANPRDVHKSRLSCPGELHEDPNHQLLNTPLFISTDVAYPHEDPLLSRFLRTFPCTFFLADFADHTAALDRLESGYDGVKLKPFLMPFLDAMIAARAWQVVGTEQSTFSAFVQDVLWRTYHGFEIVQRG</sequence>
<protein>
    <recommendedName>
        <fullName evidence="4">CigA protein</fullName>
    </recommendedName>
</protein>
<proteinExistence type="predicted"/>
<keyword evidence="1" id="KW-0472">Membrane</keyword>
<name>A0A2H3JEB6_WOLCO</name>
<feature type="transmembrane region" description="Helical" evidence="1">
    <location>
        <begin position="55"/>
        <end position="77"/>
    </location>
</feature>
<evidence type="ECO:0000313" key="3">
    <source>
        <dbReference type="Proteomes" id="UP000218811"/>
    </source>
</evidence>
<dbReference type="OMA" id="WRTYHGF"/>
<reference evidence="2 3" key="1">
    <citation type="journal article" date="2012" name="Science">
        <title>The Paleozoic origin of enzymatic lignin decomposition reconstructed from 31 fungal genomes.</title>
        <authorList>
            <person name="Floudas D."/>
            <person name="Binder M."/>
            <person name="Riley R."/>
            <person name="Barry K."/>
            <person name="Blanchette R.A."/>
            <person name="Henrissat B."/>
            <person name="Martinez A.T."/>
            <person name="Otillar R."/>
            <person name="Spatafora J.W."/>
            <person name="Yadav J.S."/>
            <person name="Aerts A."/>
            <person name="Benoit I."/>
            <person name="Boyd A."/>
            <person name="Carlson A."/>
            <person name="Copeland A."/>
            <person name="Coutinho P.M."/>
            <person name="de Vries R.P."/>
            <person name="Ferreira P."/>
            <person name="Findley K."/>
            <person name="Foster B."/>
            <person name="Gaskell J."/>
            <person name="Glotzer D."/>
            <person name="Gorecki P."/>
            <person name="Heitman J."/>
            <person name="Hesse C."/>
            <person name="Hori C."/>
            <person name="Igarashi K."/>
            <person name="Jurgens J.A."/>
            <person name="Kallen N."/>
            <person name="Kersten P."/>
            <person name="Kohler A."/>
            <person name="Kuees U."/>
            <person name="Kumar T.K.A."/>
            <person name="Kuo A."/>
            <person name="LaButti K."/>
            <person name="Larrondo L.F."/>
            <person name="Lindquist E."/>
            <person name="Ling A."/>
            <person name="Lombard V."/>
            <person name="Lucas S."/>
            <person name="Lundell T."/>
            <person name="Martin R."/>
            <person name="McLaughlin D.J."/>
            <person name="Morgenstern I."/>
            <person name="Morin E."/>
            <person name="Murat C."/>
            <person name="Nagy L.G."/>
            <person name="Nolan M."/>
            <person name="Ohm R.A."/>
            <person name="Patyshakuliyeva A."/>
            <person name="Rokas A."/>
            <person name="Ruiz-Duenas F.J."/>
            <person name="Sabat G."/>
            <person name="Salamov A."/>
            <person name="Samejima M."/>
            <person name="Schmutz J."/>
            <person name="Slot J.C."/>
            <person name="St John F."/>
            <person name="Stenlid J."/>
            <person name="Sun H."/>
            <person name="Sun S."/>
            <person name="Syed K."/>
            <person name="Tsang A."/>
            <person name="Wiebenga A."/>
            <person name="Young D."/>
            <person name="Pisabarro A."/>
            <person name="Eastwood D.C."/>
            <person name="Martin F."/>
            <person name="Cullen D."/>
            <person name="Grigoriev I.V."/>
            <person name="Hibbett D.S."/>
        </authorList>
    </citation>
    <scope>NUCLEOTIDE SEQUENCE [LARGE SCALE GENOMIC DNA]</scope>
    <source>
        <strain evidence="2 3">MD-104</strain>
    </source>
</reference>
<evidence type="ECO:0000256" key="1">
    <source>
        <dbReference type="SAM" id="Phobius"/>
    </source>
</evidence>
<dbReference type="EMBL" id="KB468053">
    <property type="protein sequence ID" value="PCH40592.1"/>
    <property type="molecule type" value="Genomic_DNA"/>
</dbReference>
<dbReference type="OrthoDB" id="1882547at2759"/>
<evidence type="ECO:0000313" key="2">
    <source>
        <dbReference type="EMBL" id="PCH40592.1"/>
    </source>
</evidence>
<dbReference type="AlphaFoldDB" id="A0A2H3JEB6"/>
<keyword evidence="1" id="KW-0812">Transmembrane</keyword>
<dbReference type="PANTHER" id="PTHR36050">
    <property type="entry name" value="O-FUCOSYLTRANSFERASE 30"/>
    <property type="match status" value="1"/>
</dbReference>
<keyword evidence="1" id="KW-1133">Transmembrane helix</keyword>
<dbReference type="PANTHER" id="PTHR36050:SF1">
    <property type="entry name" value="O-FUCOSYLTRANSFERASE 30"/>
    <property type="match status" value="1"/>
</dbReference>
<dbReference type="STRING" id="742152.A0A2H3JEB6"/>
<keyword evidence="3" id="KW-1185">Reference proteome</keyword>
<evidence type="ECO:0008006" key="4">
    <source>
        <dbReference type="Google" id="ProtNLM"/>
    </source>
</evidence>
<organism evidence="2 3">
    <name type="scientific">Wolfiporia cocos (strain MD-104)</name>
    <name type="common">Brown rot fungus</name>
    <dbReference type="NCBI Taxonomy" id="742152"/>
    <lineage>
        <taxon>Eukaryota</taxon>
        <taxon>Fungi</taxon>
        <taxon>Dikarya</taxon>
        <taxon>Basidiomycota</taxon>
        <taxon>Agaricomycotina</taxon>
        <taxon>Agaricomycetes</taxon>
        <taxon>Polyporales</taxon>
        <taxon>Phaeolaceae</taxon>
        <taxon>Wolfiporia</taxon>
    </lineage>
</organism>